<comment type="caution">
    <text evidence="1">The sequence shown here is derived from an EMBL/GenBank/DDBJ whole genome shotgun (WGS) entry which is preliminary data.</text>
</comment>
<evidence type="ECO:0000313" key="2">
    <source>
        <dbReference type="Proteomes" id="UP000033497"/>
    </source>
</evidence>
<keyword evidence="2" id="KW-1185">Reference proteome</keyword>
<dbReference type="PROSITE" id="PS51257">
    <property type="entry name" value="PROKAR_LIPOPROTEIN"/>
    <property type="match status" value="1"/>
</dbReference>
<name>A0ABR5DK13_9FLAO</name>
<proteinExistence type="predicted"/>
<protein>
    <recommendedName>
        <fullName evidence="3">Lipoprotein</fullName>
    </recommendedName>
</protein>
<dbReference type="EMBL" id="JSVU01000003">
    <property type="protein sequence ID" value="KJJ39103.1"/>
    <property type="molecule type" value="Genomic_DNA"/>
</dbReference>
<dbReference type="RefSeq" id="WP_045080099.1">
    <property type="nucleotide sequence ID" value="NZ_JSVU01000003.1"/>
</dbReference>
<dbReference type="Proteomes" id="UP000033497">
    <property type="component" value="Unassembled WGS sequence"/>
</dbReference>
<reference evidence="1 2" key="1">
    <citation type="submission" date="2014-10" db="EMBL/GenBank/DDBJ databases">
        <title>Genome sequencing of Vitellibacter vladivostokensis KMM 3516.</title>
        <authorList>
            <person name="Thevarajoo S."/>
            <person name="Selvaratnam C."/>
            <person name="Goh K.M."/>
            <person name="Chong C.S."/>
        </authorList>
    </citation>
    <scope>NUCLEOTIDE SEQUENCE [LARGE SCALE GENOMIC DNA]</scope>
    <source>
        <strain evidence="1 2">KMM 3516</strain>
    </source>
</reference>
<accession>A0ABR5DK13</accession>
<sequence>MNIKVLLTLLILIPLTFSCKNTKEPEAEPIVPTDTKATMEYNENRLDSIPANREFSGAFKGSGSEPFWSVTLDADKILFESADADLKSFTAPLTNPEISGNSTTFTADQKDGIIKVTLLEEKCTGAMNGIEMTHKVKVSLKLKNDKDFRNFEGCGAYEEWK</sequence>
<gene>
    <name evidence="1" type="ORF">MB09_06700</name>
</gene>
<evidence type="ECO:0000313" key="1">
    <source>
        <dbReference type="EMBL" id="KJJ39103.1"/>
    </source>
</evidence>
<organism evidence="1 2">
    <name type="scientific">Aequorivita vladivostokensis</name>
    <dbReference type="NCBI Taxonomy" id="171194"/>
    <lineage>
        <taxon>Bacteria</taxon>
        <taxon>Pseudomonadati</taxon>
        <taxon>Bacteroidota</taxon>
        <taxon>Flavobacteriia</taxon>
        <taxon>Flavobacteriales</taxon>
        <taxon>Flavobacteriaceae</taxon>
        <taxon>Aequorivita</taxon>
    </lineage>
</organism>
<evidence type="ECO:0008006" key="3">
    <source>
        <dbReference type="Google" id="ProtNLM"/>
    </source>
</evidence>